<evidence type="ECO:0000256" key="3">
    <source>
        <dbReference type="ARBA" id="ARBA00022525"/>
    </source>
</evidence>
<dbReference type="FunFam" id="2.40.70.10:FF:000026">
    <property type="entry name" value="Endothiapepsin"/>
    <property type="match status" value="1"/>
</dbReference>
<dbReference type="GO" id="GO:0004190">
    <property type="term" value="F:aspartic-type endopeptidase activity"/>
    <property type="evidence" value="ECO:0007669"/>
    <property type="project" value="UniProtKB-KW"/>
</dbReference>
<evidence type="ECO:0000259" key="12">
    <source>
        <dbReference type="PROSITE" id="PS51767"/>
    </source>
</evidence>
<protein>
    <recommendedName>
        <fullName evidence="12">Peptidase A1 domain-containing protein</fullName>
    </recommendedName>
</protein>
<evidence type="ECO:0000256" key="7">
    <source>
        <dbReference type="ARBA" id="ARBA00022801"/>
    </source>
</evidence>
<gene>
    <name evidence="13" type="ORF">PV05_00626</name>
</gene>
<comment type="similarity">
    <text evidence="2 10">Belongs to the peptidase A1 family.</text>
</comment>
<dbReference type="PRINTS" id="PR00792">
    <property type="entry name" value="PEPSIN"/>
</dbReference>
<keyword evidence="14" id="KW-1185">Reference proteome</keyword>
<evidence type="ECO:0000313" key="13">
    <source>
        <dbReference type="EMBL" id="KIW60410.1"/>
    </source>
</evidence>
<dbReference type="Proteomes" id="UP000054342">
    <property type="component" value="Unassembled WGS sequence"/>
</dbReference>
<evidence type="ECO:0000256" key="10">
    <source>
        <dbReference type="RuleBase" id="RU000454"/>
    </source>
</evidence>
<feature type="domain" description="Peptidase A1" evidence="12">
    <location>
        <begin position="99"/>
        <end position="411"/>
    </location>
</feature>
<evidence type="ECO:0000256" key="2">
    <source>
        <dbReference type="ARBA" id="ARBA00007447"/>
    </source>
</evidence>
<organism evidence="13 14">
    <name type="scientific">Exophiala xenobiotica</name>
    <dbReference type="NCBI Taxonomy" id="348802"/>
    <lineage>
        <taxon>Eukaryota</taxon>
        <taxon>Fungi</taxon>
        <taxon>Dikarya</taxon>
        <taxon>Ascomycota</taxon>
        <taxon>Pezizomycotina</taxon>
        <taxon>Eurotiomycetes</taxon>
        <taxon>Chaetothyriomycetidae</taxon>
        <taxon>Chaetothyriales</taxon>
        <taxon>Herpotrichiellaceae</taxon>
        <taxon>Exophiala</taxon>
    </lineage>
</organism>
<dbReference type="GeneID" id="25322534"/>
<evidence type="ECO:0000256" key="5">
    <source>
        <dbReference type="ARBA" id="ARBA00022729"/>
    </source>
</evidence>
<name>A0A0D2F0F2_9EURO</name>
<dbReference type="RefSeq" id="XP_013320994.1">
    <property type="nucleotide sequence ID" value="XM_013465540.1"/>
</dbReference>
<dbReference type="PANTHER" id="PTHR47966">
    <property type="entry name" value="BETA-SITE APP-CLEAVING ENZYME, ISOFORM A-RELATED"/>
    <property type="match status" value="1"/>
</dbReference>
<keyword evidence="4 10" id="KW-0645">Protease</keyword>
<feature type="chain" id="PRO_5002241581" description="Peptidase A1 domain-containing protein" evidence="11">
    <location>
        <begin position="20"/>
        <end position="414"/>
    </location>
</feature>
<proteinExistence type="inferred from homology"/>
<dbReference type="HOGENOM" id="CLU_013253_0_0_1"/>
<dbReference type="Pfam" id="PF00026">
    <property type="entry name" value="Asp"/>
    <property type="match status" value="1"/>
</dbReference>
<comment type="subcellular location">
    <subcellularLocation>
        <location evidence="1">Secreted</location>
    </subcellularLocation>
</comment>
<keyword evidence="3" id="KW-0964">Secreted</keyword>
<keyword evidence="6 10" id="KW-0064">Aspartyl protease</keyword>
<keyword evidence="5 11" id="KW-0732">Signal</keyword>
<feature type="signal peptide" evidence="11">
    <location>
        <begin position="1"/>
        <end position="19"/>
    </location>
</feature>
<dbReference type="InterPro" id="IPR001969">
    <property type="entry name" value="Aspartic_peptidase_AS"/>
</dbReference>
<dbReference type="InterPro" id="IPR021109">
    <property type="entry name" value="Peptidase_aspartic_dom_sf"/>
</dbReference>
<dbReference type="InterPro" id="IPR033121">
    <property type="entry name" value="PEPTIDASE_A1"/>
</dbReference>
<dbReference type="InterPro" id="IPR001461">
    <property type="entry name" value="Aspartic_peptidase_A1"/>
</dbReference>
<keyword evidence="7 10" id="KW-0378">Hydrolase</keyword>
<evidence type="ECO:0000256" key="1">
    <source>
        <dbReference type="ARBA" id="ARBA00004613"/>
    </source>
</evidence>
<accession>A0A0D2F0F2</accession>
<evidence type="ECO:0000256" key="6">
    <source>
        <dbReference type="ARBA" id="ARBA00022750"/>
    </source>
</evidence>
<reference evidence="13 14" key="1">
    <citation type="submission" date="2015-01" db="EMBL/GenBank/DDBJ databases">
        <title>The Genome Sequence of Exophiala xenobiotica CBS118157.</title>
        <authorList>
            <consortium name="The Broad Institute Genomics Platform"/>
            <person name="Cuomo C."/>
            <person name="de Hoog S."/>
            <person name="Gorbushina A."/>
            <person name="Stielow B."/>
            <person name="Teixiera M."/>
            <person name="Abouelleil A."/>
            <person name="Chapman S.B."/>
            <person name="Priest M."/>
            <person name="Young S.K."/>
            <person name="Wortman J."/>
            <person name="Nusbaum C."/>
            <person name="Birren B."/>
        </authorList>
    </citation>
    <scope>NUCLEOTIDE SEQUENCE [LARGE SCALE GENOMIC DNA]</scope>
    <source>
        <strain evidence="13 14">CBS 118157</strain>
    </source>
</reference>
<dbReference type="PANTHER" id="PTHR47966:SF23">
    <property type="entry name" value="ASPARTIC ENDOPEPTIDASE, PUTATIVE (AFU_ORTHOLOGUE AFUA_2G15950)-RELATED"/>
    <property type="match status" value="1"/>
</dbReference>
<dbReference type="AlphaFoldDB" id="A0A0D2F0F2"/>
<keyword evidence="8" id="KW-0865">Zymogen</keyword>
<evidence type="ECO:0000256" key="11">
    <source>
        <dbReference type="SAM" id="SignalP"/>
    </source>
</evidence>
<dbReference type="Gene3D" id="2.40.70.10">
    <property type="entry name" value="Acid Proteases"/>
    <property type="match status" value="2"/>
</dbReference>
<dbReference type="PROSITE" id="PS00141">
    <property type="entry name" value="ASP_PROTEASE"/>
    <property type="match status" value="1"/>
</dbReference>
<sequence length="414" mass="43500">MLRLQILFLTLLFISTAFSTPIRQKQKRSFKLPRIAQSNYEPNGKAAYKRALFKFGFGEISFQPNGEIATRIQAATNASIDATEDGETSATPSQNDAQFLSPVNVGGQTLVMNFDSGSSDFWVFNTNLDTAAQQGHTIYDPTKSNASQSLTGSTFNISYGDGSFASGPVGVDTVDIGGSTVNAQAIGLPDTVSDSFISNTASNGLVGLAFSQLNTIEPQPQKTFFDNVMADLTQPVFTAQLLSNAAGSYEFGNIDSSLFSGQLQTAAVDSSSGFWQVASTSAVVSGQTIDIAGGSAILDTGTSLMLVADEMVVGYWNNVDGAQLNQQAGGIIFPCNADLPDIQVAIGDNLATVSGANMNFANVGTDSQTGENFCFGGLQSNQGLPFSIYGDVFFRSNFVVFDGSGPSASFAPHA</sequence>
<keyword evidence="9" id="KW-0325">Glycoprotein</keyword>
<dbReference type="PROSITE" id="PS51767">
    <property type="entry name" value="PEPTIDASE_A1"/>
    <property type="match status" value="1"/>
</dbReference>
<evidence type="ECO:0000256" key="9">
    <source>
        <dbReference type="ARBA" id="ARBA00023180"/>
    </source>
</evidence>
<dbReference type="GO" id="GO:0005576">
    <property type="term" value="C:extracellular region"/>
    <property type="evidence" value="ECO:0007669"/>
    <property type="project" value="UniProtKB-SubCell"/>
</dbReference>
<evidence type="ECO:0000313" key="14">
    <source>
        <dbReference type="Proteomes" id="UP000054342"/>
    </source>
</evidence>
<dbReference type="InterPro" id="IPR034163">
    <property type="entry name" value="Aspergillopepsin-like_cat_dom"/>
</dbReference>
<evidence type="ECO:0000256" key="4">
    <source>
        <dbReference type="ARBA" id="ARBA00022670"/>
    </source>
</evidence>
<dbReference type="STRING" id="348802.A0A0D2F0F2"/>
<dbReference type="GO" id="GO:0006508">
    <property type="term" value="P:proteolysis"/>
    <property type="evidence" value="ECO:0007669"/>
    <property type="project" value="UniProtKB-KW"/>
</dbReference>
<dbReference type="SUPFAM" id="SSF50630">
    <property type="entry name" value="Acid proteases"/>
    <property type="match status" value="1"/>
</dbReference>
<dbReference type="OrthoDB" id="2747330at2759"/>
<evidence type="ECO:0000256" key="8">
    <source>
        <dbReference type="ARBA" id="ARBA00023145"/>
    </source>
</evidence>
<dbReference type="CDD" id="cd06097">
    <property type="entry name" value="Aspergillopepsin_like"/>
    <property type="match status" value="1"/>
</dbReference>
<dbReference type="EMBL" id="KN847317">
    <property type="protein sequence ID" value="KIW60410.1"/>
    <property type="molecule type" value="Genomic_DNA"/>
</dbReference>